<keyword evidence="3" id="KW-1185">Reference proteome</keyword>
<dbReference type="Gene3D" id="3.30.200.20">
    <property type="entry name" value="Phosphorylase Kinase, domain 1"/>
    <property type="match status" value="1"/>
</dbReference>
<evidence type="ECO:0000256" key="1">
    <source>
        <dbReference type="SAM" id="MobiDB-lite"/>
    </source>
</evidence>
<accession>A0A8X6V7C1</accession>
<feature type="region of interest" description="Disordered" evidence="1">
    <location>
        <begin position="1"/>
        <end position="20"/>
    </location>
</feature>
<evidence type="ECO:0000313" key="2">
    <source>
        <dbReference type="EMBL" id="GFY02014.1"/>
    </source>
</evidence>
<sequence length="98" mass="11129">MVVQDSLRTDLVSSPLKNDKKHRLKQRFDVQRKLGQGTYGKVQLAINRETGQELNSVAQQPMRAKAHCTHLSFHDLGTEVYEHVFWSGGQNDVKPPCV</sequence>
<name>A0A8X6V7C1_TRICX</name>
<protein>
    <recommendedName>
        <fullName evidence="4">Protein kinase domain-containing protein</fullName>
    </recommendedName>
</protein>
<organism evidence="2 3">
    <name type="scientific">Trichonephila clavipes</name>
    <name type="common">Golden silk orbweaver</name>
    <name type="synonym">Nephila clavipes</name>
    <dbReference type="NCBI Taxonomy" id="2585209"/>
    <lineage>
        <taxon>Eukaryota</taxon>
        <taxon>Metazoa</taxon>
        <taxon>Ecdysozoa</taxon>
        <taxon>Arthropoda</taxon>
        <taxon>Chelicerata</taxon>
        <taxon>Arachnida</taxon>
        <taxon>Araneae</taxon>
        <taxon>Araneomorphae</taxon>
        <taxon>Entelegynae</taxon>
        <taxon>Araneoidea</taxon>
        <taxon>Nephilidae</taxon>
        <taxon>Trichonephila</taxon>
    </lineage>
</organism>
<evidence type="ECO:0000313" key="3">
    <source>
        <dbReference type="Proteomes" id="UP000887159"/>
    </source>
</evidence>
<dbReference type="SUPFAM" id="SSF56112">
    <property type="entry name" value="Protein kinase-like (PK-like)"/>
    <property type="match status" value="1"/>
</dbReference>
<reference evidence="2" key="1">
    <citation type="submission" date="2020-08" db="EMBL/GenBank/DDBJ databases">
        <title>Multicomponent nature underlies the extraordinary mechanical properties of spider dragline silk.</title>
        <authorList>
            <person name="Kono N."/>
            <person name="Nakamura H."/>
            <person name="Mori M."/>
            <person name="Yoshida Y."/>
            <person name="Ohtoshi R."/>
            <person name="Malay A.D."/>
            <person name="Moran D.A.P."/>
            <person name="Tomita M."/>
            <person name="Numata K."/>
            <person name="Arakawa K."/>
        </authorList>
    </citation>
    <scope>NUCLEOTIDE SEQUENCE</scope>
</reference>
<evidence type="ECO:0008006" key="4">
    <source>
        <dbReference type="Google" id="ProtNLM"/>
    </source>
</evidence>
<gene>
    <name evidence="2" type="primary">NCL1_24342</name>
    <name evidence="2" type="ORF">TNCV_5098751</name>
</gene>
<proteinExistence type="predicted"/>
<dbReference type="EMBL" id="BMAU01021232">
    <property type="protein sequence ID" value="GFY02014.1"/>
    <property type="molecule type" value="Genomic_DNA"/>
</dbReference>
<comment type="caution">
    <text evidence="2">The sequence shown here is derived from an EMBL/GenBank/DDBJ whole genome shotgun (WGS) entry which is preliminary data.</text>
</comment>
<dbReference type="InterPro" id="IPR011009">
    <property type="entry name" value="Kinase-like_dom_sf"/>
</dbReference>
<dbReference type="AlphaFoldDB" id="A0A8X6V7C1"/>
<dbReference type="Proteomes" id="UP000887159">
    <property type="component" value="Unassembled WGS sequence"/>
</dbReference>